<feature type="compositionally biased region" description="Low complexity" evidence="2">
    <location>
        <begin position="531"/>
        <end position="555"/>
    </location>
</feature>
<reference evidence="3 4" key="1">
    <citation type="submission" date="2023-08" db="EMBL/GenBank/DDBJ databases">
        <title>Black Yeasts Isolated from many extreme environments.</title>
        <authorList>
            <person name="Coleine C."/>
            <person name="Stajich J.E."/>
            <person name="Selbmann L."/>
        </authorList>
    </citation>
    <scope>NUCLEOTIDE SEQUENCE [LARGE SCALE GENOMIC DNA]</scope>
    <source>
        <strain evidence="3 4">CCFEE 5910</strain>
    </source>
</reference>
<dbReference type="AlphaFoldDB" id="A0AAN7T7Q1"/>
<dbReference type="Proteomes" id="UP001309876">
    <property type="component" value="Unassembled WGS sequence"/>
</dbReference>
<organism evidence="3 4">
    <name type="scientific">Lithohypha guttulata</name>
    <dbReference type="NCBI Taxonomy" id="1690604"/>
    <lineage>
        <taxon>Eukaryota</taxon>
        <taxon>Fungi</taxon>
        <taxon>Dikarya</taxon>
        <taxon>Ascomycota</taxon>
        <taxon>Pezizomycotina</taxon>
        <taxon>Eurotiomycetes</taxon>
        <taxon>Chaetothyriomycetidae</taxon>
        <taxon>Chaetothyriales</taxon>
        <taxon>Trichomeriaceae</taxon>
        <taxon>Lithohypha</taxon>
    </lineage>
</organism>
<feature type="compositionally biased region" description="Basic and acidic residues" evidence="2">
    <location>
        <begin position="395"/>
        <end position="405"/>
    </location>
</feature>
<evidence type="ECO:0000313" key="4">
    <source>
        <dbReference type="Proteomes" id="UP001309876"/>
    </source>
</evidence>
<feature type="compositionally biased region" description="Polar residues" evidence="2">
    <location>
        <begin position="505"/>
        <end position="526"/>
    </location>
</feature>
<comment type="caution">
    <text evidence="3">The sequence shown here is derived from an EMBL/GenBank/DDBJ whole genome shotgun (WGS) entry which is preliminary data.</text>
</comment>
<keyword evidence="1" id="KW-0175">Coiled coil</keyword>
<evidence type="ECO:0000256" key="2">
    <source>
        <dbReference type="SAM" id="MobiDB-lite"/>
    </source>
</evidence>
<gene>
    <name evidence="3" type="ORF">LTR05_001570</name>
</gene>
<proteinExistence type="predicted"/>
<keyword evidence="4" id="KW-1185">Reference proteome</keyword>
<evidence type="ECO:0000256" key="1">
    <source>
        <dbReference type="SAM" id="Coils"/>
    </source>
</evidence>
<feature type="compositionally biased region" description="Basic and acidic residues" evidence="2">
    <location>
        <begin position="570"/>
        <end position="585"/>
    </location>
</feature>
<feature type="compositionally biased region" description="Basic and acidic residues" evidence="2">
    <location>
        <begin position="636"/>
        <end position="646"/>
    </location>
</feature>
<name>A0AAN7T7Q1_9EURO</name>
<accession>A0AAN7T7Q1</accession>
<feature type="compositionally biased region" description="Polar residues" evidence="2">
    <location>
        <begin position="326"/>
        <end position="346"/>
    </location>
</feature>
<protein>
    <submittedName>
        <fullName evidence="3">Uncharacterized protein</fullName>
    </submittedName>
</protein>
<dbReference type="EMBL" id="JAVRRJ010000001">
    <property type="protein sequence ID" value="KAK5091387.1"/>
    <property type="molecule type" value="Genomic_DNA"/>
</dbReference>
<feature type="compositionally biased region" description="Basic and acidic residues" evidence="2">
    <location>
        <begin position="487"/>
        <end position="497"/>
    </location>
</feature>
<feature type="coiled-coil region" evidence="1">
    <location>
        <begin position="102"/>
        <end position="129"/>
    </location>
</feature>
<evidence type="ECO:0000313" key="3">
    <source>
        <dbReference type="EMBL" id="KAK5091387.1"/>
    </source>
</evidence>
<feature type="region of interest" description="Disordered" evidence="2">
    <location>
        <begin position="391"/>
        <end position="646"/>
    </location>
</feature>
<feature type="region of interest" description="Disordered" evidence="2">
    <location>
        <begin position="312"/>
        <end position="350"/>
    </location>
</feature>
<sequence>MAKFDIPAAGLQIQHAPQDPKAHSQIIRLNLPAKEVNLIVKHIKDGGETRVRTGRNPKLIAGTKQVFLHNVADKYSQEMFSGLLNGSKPLYFSGKLSHTLEIQQAREATSGMDEALEKLKNNLKQSQEDRSGTPDHAHKNRLLVPQHRSSALAGMLSGSRPSSPFLSAGFSPRVGPTSAPLSGGQLKEEKVKQAAIKIPMIHLLAIEAQEPKQLAEKLRVKKADLDQVLVKVAQDGKAGKKELRDRAYRDLDVWKFPYQSQNDRQSAIDHAVSAYDRLRIDKNDNLWQMLLAKEDRNKGIFLSRLNFDKPLTTGNLTPRLTERSTDGGSTEGRSMKSATSDSTNQKGKVPIAKVTDVHPKGKPNAEKLVKSLKNFGKETSVAKVISKVGVSASRQEVKYKSSEKIEDSDEEAGATPLTTTKRQESKQPITKHITKSSSPLVKSTSHKSHIPGLSNHSTSDHERGRIPSSAMVRTRGGKDTVQSADLTKPEKPSKSLEAHPYNVSRARNGSSPAKPSPLGSSPPTNSRDIDSTSTSSKGTSLSSAPSSPPSTTQSSQKTREAYSPSTIKANRPEKHINGVKRKSENDQELPPAKKKTLTNGKNDPERFNSLPKSLENEDRDRPPIKRTTSDSDSSSEPEKSKTKDKLVEDTKVFQQFYNKYKTLHDKLHKLPAQERDDADLDKVWKMHLRLKEMKNNIWKDWDKLEKAGQT</sequence>
<feature type="compositionally biased region" description="Basic and acidic residues" evidence="2">
    <location>
        <begin position="614"/>
        <end position="629"/>
    </location>
</feature>